<evidence type="ECO:0000256" key="5">
    <source>
        <dbReference type="ARBA" id="ARBA00022989"/>
    </source>
</evidence>
<dbReference type="PROSITE" id="PS50853">
    <property type="entry name" value="FN3"/>
    <property type="match status" value="1"/>
</dbReference>
<reference evidence="12 13" key="1">
    <citation type="journal article" date="2024" name="BMC Genomics">
        <title>Genome assembly of redclaw crayfish (Cherax quadricarinatus) provides insights into its immune adaptation and hypoxia tolerance.</title>
        <authorList>
            <person name="Liu Z."/>
            <person name="Zheng J."/>
            <person name="Li H."/>
            <person name="Fang K."/>
            <person name="Wang S."/>
            <person name="He J."/>
            <person name="Zhou D."/>
            <person name="Weng S."/>
            <person name="Chi M."/>
            <person name="Gu Z."/>
            <person name="He J."/>
            <person name="Li F."/>
            <person name="Wang M."/>
        </authorList>
    </citation>
    <scope>NUCLEOTIDE SEQUENCE [LARGE SCALE GENOMIC DNA]</scope>
    <source>
        <strain evidence="12">ZL_2023a</strain>
    </source>
</reference>
<evidence type="ECO:0000256" key="3">
    <source>
        <dbReference type="ARBA" id="ARBA00022729"/>
    </source>
</evidence>
<evidence type="ECO:0000256" key="7">
    <source>
        <dbReference type="ARBA" id="ARBA00023157"/>
    </source>
</evidence>
<evidence type="ECO:0000256" key="6">
    <source>
        <dbReference type="ARBA" id="ARBA00023136"/>
    </source>
</evidence>
<evidence type="ECO:0000256" key="1">
    <source>
        <dbReference type="ARBA" id="ARBA00004167"/>
    </source>
</evidence>
<comment type="subcellular location">
    <subcellularLocation>
        <location evidence="1">Membrane</location>
        <topology evidence="1">Single-pass membrane protein</topology>
    </subcellularLocation>
</comment>
<evidence type="ECO:0000256" key="9">
    <source>
        <dbReference type="SAM" id="MobiDB-lite"/>
    </source>
</evidence>
<dbReference type="Gene3D" id="2.60.40.10">
    <property type="entry name" value="Immunoglobulins"/>
    <property type="match status" value="1"/>
</dbReference>
<evidence type="ECO:0000256" key="2">
    <source>
        <dbReference type="ARBA" id="ARBA00022692"/>
    </source>
</evidence>
<keyword evidence="8" id="KW-0393">Immunoglobulin domain</keyword>
<dbReference type="CDD" id="cd00063">
    <property type="entry name" value="FN3"/>
    <property type="match status" value="1"/>
</dbReference>
<evidence type="ECO:0000259" key="11">
    <source>
        <dbReference type="PROSITE" id="PS50853"/>
    </source>
</evidence>
<keyword evidence="6 10" id="KW-0472">Membrane</keyword>
<evidence type="ECO:0000313" key="13">
    <source>
        <dbReference type="Proteomes" id="UP001445076"/>
    </source>
</evidence>
<keyword evidence="2 10" id="KW-0812">Transmembrane</keyword>
<dbReference type="GO" id="GO:0007155">
    <property type="term" value="P:cell adhesion"/>
    <property type="evidence" value="ECO:0007669"/>
    <property type="project" value="UniProtKB-KW"/>
</dbReference>
<keyword evidence="7" id="KW-1015">Disulfide bond</keyword>
<proteinExistence type="predicted"/>
<feature type="compositionally biased region" description="Polar residues" evidence="9">
    <location>
        <begin position="161"/>
        <end position="171"/>
    </location>
</feature>
<dbReference type="InterPro" id="IPR036116">
    <property type="entry name" value="FN3_sf"/>
</dbReference>
<name>A0AAW0WSB9_CHEQU</name>
<feature type="domain" description="Fibronectin type-III" evidence="11">
    <location>
        <begin position="1"/>
        <end position="86"/>
    </location>
</feature>
<dbReference type="InterPro" id="IPR003961">
    <property type="entry name" value="FN3_dom"/>
</dbReference>
<evidence type="ECO:0000256" key="10">
    <source>
        <dbReference type="SAM" id="Phobius"/>
    </source>
</evidence>
<dbReference type="GO" id="GO:0016020">
    <property type="term" value="C:membrane"/>
    <property type="evidence" value="ECO:0007669"/>
    <property type="project" value="UniProtKB-SubCell"/>
</dbReference>
<sequence length="254" mass="27180">MSAVNVHLAAWRDPQCPITAFTITLTLSSQRDWQSVSGRLAGTQTEYTLGKLLPATSYEISITATNPAGETTATYSFVTLTLTGKHLQEGLGSVAGGGMLGSSSGAGSSAHEVFTDPAFVVPVVISCIALISIIIAITLCLKRRSGGNLEGPPDGDDGGPSVTSATENKTNPAVREQYYTSVRKPPPSPVHDVNALDRIPEYAEDIYPYATFQIQRQEETLSTHLQTLVYQDPRRTTVETLAYWKTDSGNSGNN</sequence>
<protein>
    <recommendedName>
        <fullName evidence="11">Fibronectin type-III domain-containing protein</fullName>
    </recommendedName>
</protein>
<keyword evidence="5 10" id="KW-1133">Transmembrane helix</keyword>
<comment type="caution">
    <text evidence="12">The sequence shown here is derived from an EMBL/GenBank/DDBJ whole genome shotgun (WGS) entry which is preliminary data.</text>
</comment>
<feature type="region of interest" description="Disordered" evidence="9">
    <location>
        <begin position="149"/>
        <end position="174"/>
    </location>
</feature>
<keyword evidence="13" id="KW-1185">Reference proteome</keyword>
<evidence type="ECO:0000313" key="12">
    <source>
        <dbReference type="EMBL" id="KAK8735148.1"/>
    </source>
</evidence>
<keyword evidence="3" id="KW-0732">Signal</keyword>
<feature type="transmembrane region" description="Helical" evidence="10">
    <location>
        <begin position="119"/>
        <end position="141"/>
    </location>
</feature>
<dbReference type="Proteomes" id="UP001445076">
    <property type="component" value="Unassembled WGS sequence"/>
</dbReference>
<keyword evidence="4" id="KW-0130">Cell adhesion</keyword>
<evidence type="ECO:0000256" key="4">
    <source>
        <dbReference type="ARBA" id="ARBA00022889"/>
    </source>
</evidence>
<dbReference type="InterPro" id="IPR013783">
    <property type="entry name" value="Ig-like_fold"/>
</dbReference>
<feature type="non-terminal residue" evidence="12">
    <location>
        <position position="254"/>
    </location>
</feature>
<accession>A0AAW0WSB9</accession>
<gene>
    <name evidence="12" type="ORF">OTU49_005519</name>
</gene>
<dbReference type="AlphaFoldDB" id="A0AAW0WSB9"/>
<dbReference type="EMBL" id="JARKIK010000048">
    <property type="protein sequence ID" value="KAK8735148.1"/>
    <property type="molecule type" value="Genomic_DNA"/>
</dbReference>
<dbReference type="InterPro" id="IPR056754">
    <property type="entry name" value="DSCAM/DSCAML_C"/>
</dbReference>
<dbReference type="Pfam" id="PF25059">
    <property type="entry name" value="FN3_DSCAM-DSCAML_C"/>
    <property type="match status" value="1"/>
</dbReference>
<evidence type="ECO:0000256" key="8">
    <source>
        <dbReference type="ARBA" id="ARBA00023319"/>
    </source>
</evidence>
<dbReference type="SUPFAM" id="SSF49265">
    <property type="entry name" value="Fibronectin type III"/>
    <property type="match status" value="1"/>
</dbReference>
<organism evidence="12 13">
    <name type="scientific">Cherax quadricarinatus</name>
    <name type="common">Australian red claw crayfish</name>
    <dbReference type="NCBI Taxonomy" id="27406"/>
    <lineage>
        <taxon>Eukaryota</taxon>
        <taxon>Metazoa</taxon>
        <taxon>Ecdysozoa</taxon>
        <taxon>Arthropoda</taxon>
        <taxon>Crustacea</taxon>
        <taxon>Multicrustacea</taxon>
        <taxon>Malacostraca</taxon>
        <taxon>Eumalacostraca</taxon>
        <taxon>Eucarida</taxon>
        <taxon>Decapoda</taxon>
        <taxon>Pleocyemata</taxon>
        <taxon>Astacidea</taxon>
        <taxon>Parastacoidea</taxon>
        <taxon>Parastacidae</taxon>
        <taxon>Cherax</taxon>
    </lineage>
</organism>